<sequence>MTGGRLEFTILGSGSSGGVPRADGNWGDCDPAEPKNHRARCSMLVRRLSGGDPRGDTTILVDTSPDLRLQTARAGAGRIDAVLFTHDHADQAHGIDDVRPFFLNHRFKIPTYMDPATYDGLLARFGYVFETKGGYPAICEARHLPPHGQAWSVEGPSGEIPVASFDVDHGEIRAAGFRFGGVAYAPDVLQIPEESWPLLKDLDVLIVDALRWTPHPTHANVERALEWIERARPRRAILTNLHIDLDYNALSARLPRGVEPAYDGMRFEVAL</sequence>
<dbReference type="InterPro" id="IPR036866">
    <property type="entry name" value="RibonucZ/Hydroxyglut_hydro"/>
</dbReference>
<dbReference type="AlphaFoldDB" id="A0A2N5CKP4"/>
<protein>
    <submittedName>
        <fullName evidence="3">Phosphoribosyl 1,2-cyclic phosphodiesterase</fullName>
    </submittedName>
</protein>
<reference evidence="3 4" key="1">
    <citation type="submission" date="2017-12" db="EMBL/GenBank/DDBJ databases">
        <title>The genome sequence of Caulobacter flavus CGMCC1 15093.</title>
        <authorList>
            <person name="Gao J."/>
            <person name="Mao X."/>
            <person name="Sun J."/>
        </authorList>
    </citation>
    <scope>NUCLEOTIDE SEQUENCE [LARGE SCALE GENOMIC DNA]</scope>
    <source>
        <strain evidence="3 4">CGMCC1 15093</strain>
    </source>
</reference>
<dbReference type="InterPro" id="IPR001279">
    <property type="entry name" value="Metallo-B-lactamas"/>
</dbReference>
<dbReference type="PANTHER" id="PTHR42663:SF6">
    <property type="entry name" value="HYDROLASE C777.06C-RELATED"/>
    <property type="match status" value="1"/>
</dbReference>
<gene>
    <name evidence="2" type="ORF">C1707_17555</name>
    <name evidence="3" type="ORF">CFHF_26330</name>
</gene>
<accession>A0A2N5CKP4</accession>
<dbReference type="KEGG" id="cfh:C1707_17555"/>
<name>A0A2N5CKP4_9CAUL</name>
<evidence type="ECO:0000313" key="4">
    <source>
        <dbReference type="Proteomes" id="UP000234483"/>
    </source>
</evidence>
<dbReference type="Proteomes" id="UP000281192">
    <property type="component" value="Chromosome"/>
</dbReference>
<evidence type="ECO:0000313" key="3">
    <source>
        <dbReference type="EMBL" id="PLR06057.1"/>
    </source>
</evidence>
<dbReference type="EMBL" id="PJRQ01000055">
    <property type="protein sequence ID" value="PLR06057.1"/>
    <property type="molecule type" value="Genomic_DNA"/>
</dbReference>
<dbReference type="PANTHER" id="PTHR42663">
    <property type="entry name" value="HYDROLASE C777.06C-RELATED-RELATED"/>
    <property type="match status" value="1"/>
</dbReference>
<evidence type="ECO:0000313" key="2">
    <source>
        <dbReference type="EMBL" id="AYV47918.1"/>
    </source>
</evidence>
<dbReference type="EMBL" id="CP026100">
    <property type="protein sequence ID" value="AYV47918.1"/>
    <property type="molecule type" value="Genomic_DNA"/>
</dbReference>
<organism evidence="3 4">
    <name type="scientific">Caulobacter flavus</name>
    <dbReference type="NCBI Taxonomy" id="1679497"/>
    <lineage>
        <taxon>Bacteria</taxon>
        <taxon>Pseudomonadati</taxon>
        <taxon>Pseudomonadota</taxon>
        <taxon>Alphaproteobacteria</taxon>
        <taxon>Caulobacterales</taxon>
        <taxon>Caulobacteraceae</taxon>
        <taxon>Caulobacter</taxon>
    </lineage>
</organism>
<keyword evidence="5" id="KW-1185">Reference proteome</keyword>
<dbReference type="SUPFAM" id="SSF56281">
    <property type="entry name" value="Metallo-hydrolase/oxidoreductase"/>
    <property type="match status" value="1"/>
</dbReference>
<evidence type="ECO:0000313" key="5">
    <source>
        <dbReference type="Proteomes" id="UP000281192"/>
    </source>
</evidence>
<dbReference type="Gene3D" id="3.60.15.10">
    <property type="entry name" value="Ribonuclease Z/Hydroxyacylglutathione hydrolase-like"/>
    <property type="match status" value="1"/>
</dbReference>
<dbReference type="RefSeq" id="WP_101715873.1">
    <property type="nucleotide sequence ID" value="NZ_CP026100.1"/>
</dbReference>
<dbReference type="OrthoDB" id="9781189at2"/>
<dbReference type="Proteomes" id="UP000234483">
    <property type="component" value="Unassembled WGS sequence"/>
</dbReference>
<dbReference type="CDD" id="cd16279">
    <property type="entry name" value="metallo-hydrolase-like_MBL-fold"/>
    <property type="match status" value="1"/>
</dbReference>
<evidence type="ECO:0000259" key="1">
    <source>
        <dbReference type="Pfam" id="PF12706"/>
    </source>
</evidence>
<proteinExistence type="predicted"/>
<feature type="domain" description="Metallo-beta-lactamase" evidence="1">
    <location>
        <begin position="57"/>
        <end position="239"/>
    </location>
</feature>
<reference evidence="2 5" key="2">
    <citation type="submission" date="2018-01" db="EMBL/GenBank/DDBJ databases">
        <title>Complete genome sequence of Caulobacter flavus RHGG3.</title>
        <authorList>
            <person name="Yang E."/>
        </authorList>
    </citation>
    <scope>NUCLEOTIDE SEQUENCE [LARGE SCALE GENOMIC DNA]</scope>
    <source>
        <strain evidence="2 5">RHGG3</strain>
    </source>
</reference>
<dbReference type="Pfam" id="PF12706">
    <property type="entry name" value="Lactamase_B_2"/>
    <property type="match status" value="1"/>
</dbReference>